<keyword evidence="3" id="KW-0804">Transcription</keyword>
<dbReference type="Pfam" id="PF09339">
    <property type="entry name" value="HTH_IclR"/>
    <property type="match status" value="1"/>
</dbReference>
<dbReference type="FunFam" id="1.10.10.10:FF:000056">
    <property type="entry name" value="IclR family transcriptional regulator"/>
    <property type="match status" value="1"/>
</dbReference>
<organism evidence="6 7">
    <name type="scientific">Halomonas salipaludis</name>
    <dbReference type="NCBI Taxonomy" id="2032625"/>
    <lineage>
        <taxon>Bacteria</taxon>
        <taxon>Pseudomonadati</taxon>
        <taxon>Pseudomonadota</taxon>
        <taxon>Gammaproteobacteria</taxon>
        <taxon>Oceanospirillales</taxon>
        <taxon>Halomonadaceae</taxon>
        <taxon>Halomonas</taxon>
    </lineage>
</organism>
<dbReference type="Gene3D" id="3.30.450.40">
    <property type="match status" value="2"/>
</dbReference>
<dbReference type="GO" id="GO:0003700">
    <property type="term" value="F:DNA-binding transcription factor activity"/>
    <property type="evidence" value="ECO:0007669"/>
    <property type="project" value="TreeGrafter"/>
</dbReference>
<dbReference type="InterPro" id="IPR036388">
    <property type="entry name" value="WH-like_DNA-bd_sf"/>
</dbReference>
<dbReference type="EMBL" id="NSKB01000004">
    <property type="protein sequence ID" value="PAU76511.1"/>
    <property type="molecule type" value="Genomic_DNA"/>
</dbReference>
<dbReference type="SUPFAM" id="SSF46785">
    <property type="entry name" value="Winged helix' DNA-binding domain"/>
    <property type="match status" value="1"/>
</dbReference>
<feature type="domain" description="HTH iclR-type" evidence="4">
    <location>
        <begin position="6"/>
        <end position="67"/>
    </location>
</feature>
<dbReference type="SMART" id="SM00346">
    <property type="entry name" value="HTH_ICLR"/>
    <property type="match status" value="1"/>
</dbReference>
<evidence type="ECO:0000256" key="1">
    <source>
        <dbReference type="ARBA" id="ARBA00023015"/>
    </source>
</evidence>
<dbReference type="PROSITE" id="PS51077">
    <property type="entry name" value="HTH_ICLR"/>
    <property type="match status" value="1"/>
</dbReference>
<dbReference type="InterPro" id="IPR014757">
    <property type="entry name" value="Tscrpt_reg_IclR_C"/>
</dbReference>
<feature type="domain" description="IclR-ED" evidence="5">
    <location>
        <begin position="68"/>
        <end position="216"/>
    </location>
</feature>
<accession>A0A2A2ESV2</accession>
<dbReference type="GO" id="GO:0003677">
    <property type="term" value="F:DNA binding"/>
    <property type="evidence" value="ECO:0007669"/>
    <property type="project" value="UniProtKB-KW"/>
</dbReference>
<dbReference type="PROSITE" id="PS51078">
    <property type="entry name" value="ICLR_ED"/>
    <property type="match status" value="1"/>
</dbReference>
<dbReference type="SUPFAM" id="SSF55781">
    <property type="entry name" value="GAF domain-like"/>
    <property type="match status" value="1"/>
</dbReference>
<evidence type="ECO:0000313" key="7">
    <source>
        <dbReference type="Proteomes" id="UP000217771"/>
    </source>
</evidence>
<dbReference type="Gene3D" id="1.10.10.10">
    <property type="entry name" value="Winged helix-like DNA-binding domain superfamily/Winged helix DNA-binding domain"/>
    <property type="match status" value="1"/>
</dbReference>
<dbReference type="GO" id="GO:0045892">
    <property type="term" value="P:negative regulation of DNA-templated transcription"/>
    <property type="evidence" value="ECO:0007669"/>
    <property type="project" value="TreeGrafter"/>
</dbReference>
<dbReference type="RefSeq" id="WP_095620905.1">
    <property type="nucleotide sequence ID" value="NZ_NSKB01000004.1"/>
</dbReference>
<name>A0A2A2ESV2_9GAMM</name>
<sequence length="216" mass="23849">MAEQRVESVERALTLLNAFRADKPAWTLAELANETGFYKSTILRLMGSLERFGYAQRDRDGLYHPGPALLRLGQLGQTSVSLEAVVRPILEQLRDQTRETASFFIRDGDERVCLYRENGRHEVRHHVEEGARLALGQGAAGLVLAHPSPQRGEVIHSFGAREASLAAIAVPIIDSRGKLHGALAISGLISRFDDDACVRFGEVLKEKAVQLERQIG</sequence>
<evidence type="ECO:0000256" key="3">
    <source>
        <dbReference type="ARBA" id="ARBA00023163"/>
    </source>
</evidence>
<dbReference type="InterPro" id="IPR005471">
    <property type="entry name" value="Tscrpt_reg_IclR_N"/>
</dbReference>
<dbReference type="PANTHER" id="PTHR30136">
    <property type="entry name" value="HELIX-TURN-HELIX TRANSCRIPTIONAL REGULATOR, ICLR FAMILY"/>
    <property type="match status" value="1"/>
</dbReference>
<dbReference type="PANTHER" id="PTHR30136:SF39">
    <property type="entry name" value="TRANSCRIPTIONAL REGULATORY PROTEIN"/>
    <property type="match status" value="1"/>
</dbReference>
<dbReference type="Proteomes" id="UP000217771">
    <property type="component" value="Unassembled WGS sequence"/>
</dbReference>
<keyword evidence="2" id="KW-0238">DNA-binding</keyword>
<dbReference type="AlphaFoldDB" id="A0A2A2ESV2"/>
<evidence type="ECO:0000313" key="6">
    <source>
        <dbReference type="EMBL" id="PAU76511.1"/>
    </source>
</evidence>
<evidence type="ECO:0000256" key="2">
    <source>
        <dbReference type="ARBA" id="ARBA00023125"/>
    </source>
</evidence>
<protein>
    <submittedName>
        <fullName evidence="6">IclR family transcriptional regulator</fullName>
    </submittedName>
</protein>
<evidence type="ECO:0000259" key="5">
    <source>
        <dbReference type="PROSITE" id="PS51078"/>
    </source>
</evidence>
<reference evidence="6 7" key="1">
    <citation type="submission" date="2017-08" db="EMBL/GenBank/DDBJ databases">
        <title>Halomonas alkalisoli sp. nov., isolated from saline alkaline soil.</title>
        <authorList>
            <person name="Wang D."/>
            <person name="Zhang G."/>
        </authorList>
    </citation>
    <scope>NUCLEOTIDE SEQUENCE [LARGE SCALE GENOMIC DNA]</scope>
    <source>
        <strain evidence="6 7">WRN001</strain>
    </source>
</reference>
<dbReference type="OrthoDB" id="6166718at2"/>
<comment type="caution">
    <text evidence="6">The sequence shown here is derived from an EMBL/GenBank/DDBJ whole genome shotgun (WGS) entry which is preliminary data.</text>
</comment>
<dbReference type="InterPro" id="IPR050707">
    <property type="entry name" value="HTH_MetabolicPath_Reg"/>
</dbReference>
<gene>
    <name evidence="6" type="ORF">CK498_10905</name>
</gene>
<keyword evidence="1" id="KW-0805">Transcription regulation</keyword>
<dbReference type="InterPro" id="IPR029016">
    <property type="entry name" value="GAF-like_dom_sf"/>
</dbReference>
<dbReference type="Pfam" id="PF01614">
    <property type="entry name" value="IclR_C"/>
    <property type="match status" value="1"/>
</dbReference>
<dbReference type="InterPro" id="IPR036390">
    <property type="entry name" value="WH_DNA-bd_sf"/>
</dbReference>
<evidence type="ECO:0000259" key="4">
    <source>
        <dbReference type="PROSITE" id="PS51077"/>
    </source>
</evidence>
<proteinExistence type="predicted"/>
<keyword evidence="7" id="KW-1185">Reference proteome</keyword>